<keyword evidence="4" id="KW-1185">Reference proteome</keyword>
<gene>
    <name evidence="3" type="ORF">JFL75_10635</name>
</gene>
<dbReference type="InterPro" id="IPR000160">
    <property type="entry name" value="GGDEF_dom"/>
</dbReference>
<dbReference type="Pfam" id="PF10114">
    <property type="entry name" value="PocR"/>
    <property type="match status" value="1"/>
</dbReference>
<accession>A0A7T7XJ76</accession>
<dbReference type="KEGG" id="bhc:JFL75_10635"/>
<dbReference type="PANTHER" id="PTHR44757:SF2">
    <property type="entry name" value="BIOFILM ARCHITECTURE MAINTENANCE PROTEIN MBAA"/>
    <property type="match status" value="1"/>
</dbReference>
<sequence length="1229" mass="141150">MSKALVDFNDVIDLTLLQTVQDIFSALIKAPVFVLDADDHEVTKGAVPSRMHDVLENQDFQKLYIDFKQNTMQVVRTSLGSCIKKHAVTDLADICIPIINKNVYTGCWYISQVKTETTNTDAILEHKDVLGTAYTDIWEEIKTAPTVTESEIQTIYNSLNIISNVLIRARNKSKDLEHKNRSLNMLSTHLKSTIETMNNFIDISGVGIYLVDFNTYEMLLCNKYFAESVDSTVDDLKGATCYKLLGFNEPCPFCPKEKLLMDTSEMTKNLDWELKLSNSDKWLQVNSRVLHWVDGRLCHIVSFYDITERKQLQDKLSYTAYYDQRMKIPNGFFLARDIKNYISKNSFLICFDLNELRKINEAYNREAGDILLDEIKNWIFRLPYYGINLYRIESDGFAVFLQDYSEPEIIKIARIIWERFNNPWEIWMGSTTHTVFIGITMGIIPCRQEFKDFDELLTTVERVIDMARKKDGILIYNDEANAAFNEHLRLELSLKNSVLDNMQGFSVYYQPIADPVTGTWTSMESLCRWVSPEFGPVSPAVFIPEAEKLGLVGMIDQWVLEEAIKNTKNWGLDTLDRFILDVNLSPIQLNDYDLCDKVVALLRKYNYPPEKLSLEITESAEVNFNERTIAILDSFRQAGISLSLDDFGTGYASFSKLNTLPVNTIKLDQSFVKNVENDEYLRHVIRVMVDFAHGAGFKVIAEGIENTNQMQILLENEVDFFQGFLFSKPLPAVELQALLGNFSNSVNVFPVKTYDPINLDNLNKPGGGYALPSNFYKLINHAMSVLNSAEDVPDAISQVLGLIGEKLRISHAMVFRFNQEGEENDVYEWYAEGIPLKTESVLDEKLNFIFMELLISNGIILASDMSLLDPEIQESLKFFDVNALIALPFWENNRISGFFLISERIRKYREWKPEEVQLLYHIAVLIAGTIKRSSLRKEIVRTNEILEIILNQLDTLVYVSDIEDHRILFMNDMMKEYYHAENPANEPCHSVFHGRKEKCASCHEDELVDGGSDKVVVNESFDENTGRYFRVYDSIIPWQGKKAHLRYSMDITQMRQYQDKLNLFASMDMFASALNKSTLSEMINSLCYKAEKSNIIVSICYVELDKLDQIRKDRGNPIGDDYLSGTVSTLMNTFRSYDIIGRYGERDFVIALPSCTNIQSEYKIQQALNNLKAKGKKEEWPFDPAFSYGIAMNTELPYSDQDGSYSEKIIELALNKIREKKNNRKNVLS</sequence>
<dbReference type="SUPFAM" id="SSF141868">
    <property type="entry name" value="EAL domain-like"/>
    <property type="match status" value="1"/>
</dbReference>
<dbReference type="InterPro" id="IPR001633">
    <property type="entry name" value="EAL_dom"/>
</dbReference>
<name>A0A7T7XJ76_9SPIR</name>
<dbReference type="Pfam" id="PF00563">
    <property type="entry name" value="EAL"/>
    <property type="match status" value="1"/>
</dbReference>
<dbReference type="EMBL" id="CP067089">
    <property type="protein sequence ID" value="QQO07419.1"/>
    <property type="molecule type" value="Genomic_DNA"/>
</dbReference>
<dbReference type="SUPFAM" id="SSF55785">
    <property type="entry name" value="PYP-like sensor domain (PAS domain)"/>
    <property type="match status" value="1"/>
</dbReference>
<evidence type="ECO:0000313" key="4">
    <source>
        <dbReference type="Proteomes" id="UP000595917"/>
    </source>
</evidence>
<dbReference type="NCBIfam" id="TIGR00254">
    <property type="entry name" value="GGDEF"/>
    <property type="match status" value="1"/>
</dbReference>
<dbReference type="Gene3D" id="3.20.20.450">
    <property type="entry name" value="EAL domain"/>
    <property type="match status" value="1"/>
</dbReference>
<reference evidence="3" key="1">
    <citation type="submission" date="2021-01" db="EMBL/GenBank/DDBJ databases">
        <title>Description of Breznakiella homolactica.</title>
        <authorList>
            <person name="Song Y."/>
            <person name="Brune A."/>
        </authorList>
    </citation>
    <scope>NUCLEOTIDE SEQUENCE</scope>
    <source>
        <strain evidence="3">RmG30</strain>
    </source>
</reference>
<feature type="domain" description="EAL" evidence="1">
    <location>
        <begin position="487"/>
        <end position="743"/>
    </location>
</feature>
<dbReference type="InterPro" id="IPR035919">
    <property type="entry name" value="EAL_sf"/>
</dbReference>
<dbReference type="InterPro" id="IPR029787">
    <property type="entry name" value="Nucleotide_cyclase"/>
</dbReference>
<feature type="domain" description="GGDEF" evidence="2">
    <location>
        <begin position="344"/>
        <end position="478"/>
    </location>
</feature>
<dbReference type="Proteomes" id="UP000595917">
    <property type="component" value="Chromosome"/>
</dbReference>
<feature type="domain" description="GGDEF" evidence="2">
    <location>
        <begin position="1095"/>
        <end position="1229"/>
    </location>
</feature>
<dbReference type="SMART" id="SM00267">
    <property type="entry name" value="GGDEF"/>
    <property type="match status" value="2"/>
</dbReference>
<proteinExistence type="predicted"/>
<dbReference type="PROSITE" id="PS50887">
    <property type="entry name" value="GGDEF"/>
    <property type="match status" value="2"/>
</dbReference>
<dbReference type="Pfam" id="PF13426">
    <property type="entry name" value="PAS_9"/>
    <property type="match status" value="1"/>
</dbReference>
<dbReference type="SMART" id="SM00052">
    <property type="entry name" value="EAL"/>
    <property type="match status" value="1"/>
</dbReference>
<dbReference type="InterPro" id="IPR052155">
    <property type="entry name" value="Biofilm_reg_signaling"/>
</dbReference>
<organism evidence="3 4">
    <name type="scientific">Breznakiella homolactica</name>
    <dbReference type="NCBI Taxonomy" id="2798577"/>
    <lineage>
        <taxon>Bacteria</taxon>
        <taxon>Pseudomonadati</taxon>
        <taxon>Spirochaetota</taxon>
        <taxon>Spirochaetia</taxon>
        <taxon>Spirochaetales</taxon>
        <taxon>Breznakiellaceae</taxon>
        <taxon>Breznakiella</taxon>
    </lineage>
</organism>
<dbReference type="Pfam" id="PF00990">
    <property type="entry name" value="GGDEF"/>
    <property type="match status" value="2"/>
</dbReference>
<dbReference type="SUPFAM" id="SSF55073">
    <property type="entry name" value="Nucleotide cyclase"/>
    <property type="match status" value="2"/>
</dbReference>
<evidence type="ECO:0000259" key="2">
    <source>
        <dbReference type="PROSITE" id="PS50887"/>
    </source>
</evidence>
<evidence type="ECO:0000313" key="3">
    <source>
        <dbReference type="EMBL" id="QQO07419.1"/>
    </source>
</evidence>
<dbReference type="InterPro" id="IPR018771">
    <property type="entry name" value="PocR_dom"/>
</dbReference>
<dbReference type="Gene3D" id="3.30.70.270">
    <property type="match status" value="2"/>
</dbReference>
<dbReference type="Gene3D" id="3.30.450.20">
    <property type="entry name" value="PAS domain"/>
    <property type="match status" value="1"/>
</dbReference>
<dbReference type="CDD" id="cd01948">
    <property type="entry name" value="EAL"/>
    <property type="match status" value="1"/>
</dbReference>
<dbReference type="PROSITE" id="PS50883">
    <property type="entry name" value="EAL"/>
    <property type="match status" value="1"/>
</dbReference>
<dbReference type="PANTHER" id="PTHR44757">
    <property type="entry name" value="DIGUANYLATE CYCLASE DGCP"/>
    <property type="match status" value="1"/>
</dbReference>
<dbReference type="RefSeq" id="WP_215624724.1">
    <property type="nucleotide sequence ID" value="NZ_CP067089.2"/>
</dbReference>
<dbReference type="SUPFAM" id="SSF55781">
    <property type="entry name" value="GAF domain-like"/>
    <property type="match status" value="1"/>
</dbReference>
<dbReference type="Gene3D" id="3.30.450.40">
    <property type="match status" value="1"/>
</dbReference>
<dbReference type="AlphaFoldDB" id="A0A7T7XJ76"/>
<dbReference type="InterPro" id="IPR029016">
    <property type="entry name" value="GAF-like_dom_sf"/>
</dbReference>
<dbReference type="InterPro" id="IPR043128">
    <property type="entry name" value="Rev_trsase/Diguanyl_cyclase"/>
</dbReference>
<evidence type="ECO:0000259" key="1">
    <source>
        <dbReference type="PROSITE" id="PS50883"/>
    </source>
</evidence>
<dbReference type="InterPro" id="IPR000014">
    <property type="entry name" value="PAS"/>
</dbReference>
<dbReference type="InterPro" id="IPR035965">
    <property type="entry name" value="PAS-like_dom_sf"/>
</dbReference>
<protein>
    <submittedName>
        <fullName evidence="3">EAL domain-containing protein</fullName>
    </submittedName>
</protein>